<dbReference type="AlphaFoldDB" id="T1GUP1"/>
<keyword evidence="1" id="KW-0732">Signal</keyword>
<evidence type="ECO:0000313" key="2">
    <source>
        <dbReference type="EnsemblMetazoa" id="MESCA007459-PA"/>
    </source>
</evidence>
<protein>
    <submittedName>
        <fullName evidence="2">Uncharacterized protein</fullName>
    </submittedName>
</protein>
<evidence type="ECO:0000256" key="1">
    <source>
        <dbReference type="SAM" id="SignalP"/>
    </source>
</evidence>
<organism evidence="2 3">
    <name type="scientific">Megaselia scalaris</name>
    <name type="common">Humpbacked fly</name>
    <name type="synonym">Phora scalaris</name>
    <dbReference type="NCBI Taxonomy" id="36166"/>
    <lineage>
        <taxon>Eukaryota</taxon>
        <taxon>Metazoa</taxon>
        <taxon>Ecdysozoa</taxon>
        <taxon>Arthropoda</taxon>
        <taxon>Hexapoda</taxon>
        <taxon>Insecta</taxon>
        <taxon>Pterygota</taxon>
        <taxon>Neoptera</taxon>
        <taxon>Endopterygota</taxon>
        <taxon>Diptera</taxon>
        <taxon>Brachycera</taxon>
        <taxon>Muscomorpha</taxon>
        <taxon>Platypezoidea</taxon>
        <taxon>Phoridae</taxon>
        <taxon>Megaseliini</taxon>
        <taxon>Megaselia</taxon>
    </lineage>
</organism>
<name>T1GUP1_MEGSC</name>
<keyword evidence="3" id="KW-1185">Reference proteome</keyword>
<evidence type="ECO:0000313" key="3">
    <source>
        <dbReference type="Proteomes" id="UP000015102"/>
    </source>
</evidence>
<dbReference type="HOGENOM" id="CLU_126756_0_0_1"/>
<sequence length="171" mass="19567">MYNLKKILFFAIFSIAFSQISANCVSQCKQTKENISVKVANLKYNSPRNDEIVRLKLFYKEFYSPLVIRSSGKNVTFGTYQTAKKWGLYKRFEDYNVDSPCTFTDSSPVFNEKSFLKEVTIVLEKSGLFFVVISGDEDLIMSCNTGFEFWASADDNIHIAAYSPILYDCPI</sequence>
<reference evidence="2" key="2">
    <citation type="submission" date="2015-06" db="UniProtKB">
        <authorList>
            <consortium name="EnsemblMetazoa"/>
        </authorList>
    </citation>
    <scope>IDENTIFICATION</scope>
</reference>
<feature type="signal peptide" evidence="1">
    <location>
        <begin position="1"/>
        <end position="22"/>
    </location>
</feature>
<dbReference type="EMBL" id="CAQQ02185971">
    <property type="status" value="NOT_ANNOTATED_CDS"/>
    <property type="molecule type" value="Genomic_DNA"/>
</dbReference>
<dbReference type="EnsemblMetazoa" id="MESCA007459-RA">
    <property type="protein sequence ID" value="MESCA007459-PA"/>
    <property type="gene ID" value="MESCA007459"/>
</dbReference>
<proteinExistence type="predicted"/>
<reference evidence="3" key="1">
    <citation type="submission" date="2013-02" db="EMBL/GenBank/DDBJ databases">
        <authorList>
            <person name="Hughes D."/>
        </authorList>
    </citation>
    <scope>NUCLEOTIDE SEQUENCE</scope>
    <source>
        <strain>Durham</strain>
        <strain evidence="3">NC isolate 2 -- Noor lab</strain>
    </source>
</reference>
<feature type="chain" id="PRO_5004577642" evidence="1">
    <location>
        <begin position="23"/>
        <end position="171"/>
    </location>
</feature>
<accession>T1GUP1</accession>
<dbReference type="Proteomes" id="UP000015102">
    <property type="component" value="Unassembled WGS sequence"/>
</dbReference>